<name>A4INW3_GEOTN</name>
<evidence type="ECO:0000313" key="2">
    <source>
        <dbReference type="Proteomes" id="UP000001578"/>
    </source>
</evidence>
<sequence>MNAGLFCLFHLFSSLAEQDESTVIIRKIADFIRSIFTRRRTTPILYRKNERKKGETIHIHRFREIWLADDEYRVNDDELRKNMEEYRRTKQRFFELPAKIDKV</sequence>
<accession>A4INW3</accession>
<dbReference type="AlphaFoldDB" id="A4INW3"/>
<dbReference type="KEGG" id="gtn:GTNG_1653"/>
<dbReference type="HOGENOM" id="CLU_2259771_0_0_9"/>
<proteinExistence type="predicted"/>
<organism evidence="1 2">
    <name type="scientific">Geobacillus thermodenitrificans (strain NG80-2)</name>
    <dbReference type="NCBI Taxonomy" id="420246"/>
    <lineage>
        <taxon>Bacteria</taxon>
        <taxon>Bacillati</taxon>
        <taxon>Bacillota</taxon>
        <taxon>Bacilli</taxon>
        <taxon>Bacillales</taxon>
        <taxon>Anoxybacillaceae</taxon>
        <taxon>Geobacillus</taxon>
    </lineage>
</organism>
<reference evidence="1 2" key="1">
    <citation type="journal article" date="2007" name="Proc. Natl. Acad. Sci. U.S.A.">
        <title>Genome and proteome of long-chain alkane degrading Geobacillus thermodenitrificans NG80-2 isolated from a deep-subsurface oil reservoir.</title>
        <authorList>
            <person name="Feng L."/>
            <person name="Wang W."/>
            <person name="Cheng J."/>
            <person name="Ren Y."/>
            <person name="Zhao G."/>
            <person name="Gao C."/>
            <person name="Tang Y."/>
            <person name="Liu X."/>
            <person name="Han W."/>
            <person name="Peng X."/>
            <person name="Liu R."/>
            <person name="Wang L."/>
        </authorList>
    </citation>
    <scope>NUCLEOTIDE SEQUENCE [LARGE SCALE GENOMIC DNA]</scope>
    <source>
        <strain evidence="1 2">NG80-2</strain>
    </source>
</reference>
<gene>
    <name evidence="1" type="ordered locus">GTNG_1653</name>
</gene>
<dbReference type="EMBL" id="CP000557">
    <property type="protein sequence ID" value="ABO67017.1"/>
    <property type="molecule type" value="Genomic_DNA"/>
</dbReference>
<dbReference type="Proteomes" id="UP000001578">
    <property type="component" value="Chromosome"/>
</dbReference>
<evidence type="ECO:0000313" key="1">
    <source>
        <dbReference type="EMBL" id="ABO67017.1"/>
    </source>
</evidence>
<protein>
    <submittedName>
        <fullName evidence="1">Uncharacterized protein</fullName>
    </submittedName>
</protein>